<keyword evidence="1" id="KW-0472">Membrane</keyword>
<dbReference type="EMBL" id="PDLM01000003">
    <property type="protein sequence ID" value="RDW81900.1"/>
    <property type="molecule type" value="Genomic_DNA"/>
</dbReference>
<proteinExistence type="predicted"/>
<dbReference type="OrthoDB" id="3248909at2759"/>
<gene>
    <name evidence="2" type="ORF">BP6252_03012</name>
</gene>
<dbReference type="Proteomes" id="UP000256645">
    <property type="component" value="Unassembled WGS sequence"/>
</dbReference>
<feature type="transmembrane region" description="Helical" evidence="1">
    <location>
        <begin position="1169"/>
        <end position="1196"/>
    </location>
</feature>
<feature type="transmembrane region" description="Helical" evidence="1">
    <location>
        <begin position="144"/>
        <end position="163"/>
    </location>
</feature>
<name>A0A3D8S6T0_9HELO</name>
<dbReference type="Pfam" id="PF11915">
    <property type="entry name" value="DUF3433"/>
    <property type="match status" value="2"/>
</dbReference>
<accession>A0A3D8S6T0</accession>
<feature type="transmembrane region" description="Helical" evidence="1">
    <location>
        <begin position="556"/>
        <end position="577"/>
    </location>
</feature>
<feature type="transmembrane region" description="Helical" evidence="1">
    <location>
        <begin position="210"/>
        <end position="227"/>
    </location>
</feature>
<keyword evidence="1" id="KW-1133">Transmembrane helix</keyword>
<dbReference type="PANTHER" id="PTHR37544">
    <property type="entry name" value="SPRAY-RELATED"/>
    <property type="match status" value="1"/>
</dbReference>
<organism evidence="2 3">
    <name type="scientific">Coleophoma cylindrospora</name>
    <dbReference type="NCBI Taxonomy" id="1849047"/>
    <lineage>
        <taxon>Eukaryota</taxon>
        <taxon>Fungi</taxon>
        <taxon>Dikarya</taxon>
        <taxon>Ascomycota</taxon>
        <taxon>Pezizomycotina</taxon>
        <taxon>Leotiomycetes</taxon>
        <taxon>Helotiales</taxon>
        <taxon>Dermateaceae</taxon>
        <taxon>Coleophoma</taxon>
    </lineage>
</organism>
<dbReference type="PANTHER" id="PTHR37544:SF3">
    <property type="entry name" value="SPRAY"/>
    <property type="match status" value="1"/>
</dbReference>
<feature type="transmembrane region" description="Helical" evidence="1">
    <location>
        <begin position="95"/>
        <end position="115"/>
    </location>
</feature>
<protein>
    <submittedName>
        <fullName evidence="2">Uncharacterized protein</fullName>
    </submittedName>
</protein>
<evidence type="ECO:0000256" key="1">
    <source>
        <dbReference type="SAM" id="Phobius"/>
    </source>
</evidence>
<sequence length="1291" mass="142028">MSMAAIPAPRYEPLQAHPVNRLPSYTDYREFKSSGVHVAQSPNENDEAFSKNAEYGCKDSASKWSRIKRFLPEWRRQDSVGPVLKKGWKPVTLQAPILGGFVFFSIAVIVLLELLSRISTKASNGGGLTFASDVNNLSTMTTFVFLYLPTILSVIYSMLWNWVDLDTKRLEPWFQLSSPDGASGSDSLLLQYPFDFLPFIPITAARRKHWGVFFAGTIMLLVFWGITPLQSAIFNIGTVTRTIETTMADSGRLSSLEAQTTGLNANFLNTGYGISWLNQTLPSFTTADSAMLPFSPVDDSGPNSSSEVWTTTTNVYSTNLTCWPAIVTQQTSPLGYTFDNGKGCVLPDVALAYTTATAQYMLNYIGYYDNPELDWALQNPNSVFATSASRVDNGVYSNITALFCEPSYYYMNSSVRINASSLAVQSIRAIDAPVPVSSSLFNTSNFEYIIGTGVPSTDVRSNYPDTSVLEQYPRVKDYNVTWPFSQMVGFALALSPTTLDDLAAPTVLQNAFEKAHKLLFAAAFNTLINSTNLESAGHRPGTRQGQPGAVILVRPIAIVVEVAFGLIAILTICLWYFSHRRHSNLTSDPASLADVMAKLSRMVDFDDKVRDNGTLTMEKLESVFAHHNFRLKSANSSNSSWSYLVVDEDQNDSLSSNRAIATTTSKGEASLSPIRPAELGTVAGCIFVSIIAIAISVLVFMGVWSFRHEGFSLPSNNTVVLSILENYLPTAFATFLEPAWVILNRLLCLLQPFDDMRKGNAPSYKSVEAKYTSLPPQLVILGALRARHILLALVCAVAMSTNGLAVALSALMNENHIEATIPFDSAQYLLPYFNGTAIRSDGIGGPVITYDDHFYVEMSTLTQNNTRPAWVDDNLFYLPFDLSTTPALSIANTTFQAFCGSTIGLGANTTCRSLSSTSGNDTVRFTPNDNGTRVDFRTTHTLLNGTQVTCAPQLVGNAGDLERVIIQDPFSDGANALEVMTTMQPAFSNDTTVLCASTVVAGWIRVAPIFDHNTNLTRSLDTTFVACTSELRVGAFDVLVDSEGHILQSNQTRDDSSITAQYFASNFSQVQLFQEANLLMTPYTTEGFNWHNDSFTSDWMNSLLGYMYNSNQLVDPLTAVPSTKVVSSAMESMYQQLFAILLGLNSHVFATSPGGVPLAAGIIITEPRILVSIVMTQVSVSILTLHLVVAVLYYAFRPKRFLPRMPTSIASAILYVSASRALQDYDPERYKSKSRSNNKYGYGRFIDVHGNTRVGVEKQQFVVPLESKNPEVRRRLWRLGKQDESQPKTWL</sequence>
<reference evidence="2 3" key="1">
    <citation type="journal article" date="2018" name="IMA Fungus">
        <title>IMA Genome-F 9: Draft genome sequence of Annulohypoxylon stygium, Aspergillus mulundensis, Berkeleyomyces basicola (syn. Thielaviopsis basicola), Ceratocystis smalleyi, two Cercospora beticola strains, Coleophoma cylindrospora, Fusarium fracticaudum, Phialophora cf. hyalina, and Morchella septimelata.</title>
        <authorList>
            <person name="Wingfield B.D."/>
            <person name="Bills G.F."/>
            <person name="Dong Y."/>
            <person name="Huang W."/>
            <person name="Nel W.J."/>
            <person name="Swalarsk-Parry B.S."/>
            <person name="Vaghefi N."/>
            <person name="Wilken P.M."/>
            <person name="An Z."/>
            <person name="de Beer Z.W."/>
            <person name="De Vos L."/>
            <person name="Chen L."/>
            <person name="Duong T.A."/>
            <person name="Gao Y."/>
            <person name="Hammerbacher A."/>
            <person name="Kikkert J.R."/>
            <person name="Li Y."/>
            <person name="Li H."/>
            <person name="Li K."/>
            <person name="Li Q."/>
            <person name="Liu X."/>
            <person name="Ma X."/>
            <person name="Naidoo K."/>
            <person name="Pethybridge S.J."/>
            <person name="Sun J."/>
            <person name="Steenkamp E.T."/>
            <person name="van der Nest M.A."/>
            <person name="van Wyk S."/>
            <person name="Wingfield M.J."/>
            <person name="Xiong C."/>
            <person name="Yue Q."/>
            <person name="Zhang X."/>
        </authorList>
    </citation>
    <scope>NUCLEOTIDE SEQUENCE [LARGE SCALE GENOMIC DNA]</scope>
    <source>
        <strain evidence="2 3">BP6252</strain>
    </source>
</reference>
<keyword evidence="1" id="KW-0812">Transmembrane</keyword>
<keyword evidence="3" id="KW-1185">Reference proteome</keyword>
<feature type="transmembrane region" description="Helical" evidence="1">
    <location>
        <begin position="679"/>
        <end position="706"/>
    </location>
</feature>
<evidence type="ECO:0000313" key="3">
    <source>
        <dbReference type="Proteomes" id="UP000256645"/>
    </source>
</evidence>
<dbReference type="InterPro" id="IPR021840">
    <property type="entry name" value="DUF3433"/>
</dbReference>
<feature type="transmembrane region" description="Helical" evidence="1">
    <location>
        <begin position="726"/>
        <end position="748"/>
    </location>
</feature>
<evidence type="ECO:0000313" key="2">
    <source>
        <dbReference type="EMBL" id="RDW81900.1"/>
    </source>
</evidence>
<comment type="caution">
    <text evidence="2">The sequence shown here is derived from an EMBL/GenBank/DDBJ whole genome shotgun (WGS) entry which is preliminary data.</text>
</comment>
<feature type="transmembrane region" description="Helical" evidence="1">
    <location>
        <begin position="789"/>
        <end position="812"/>
    </location>
</feature>
<dbReference type="STRING" id="1849047.A0A3D8S6T0"/>